<protein>
    <submittedName>
        <fullName evidence="1">Uncharacterized protein</fullName>
    </submittedName>
</protein>
<accession>A0ACB0XNJ2</accession>
<organism evidence="1 2">
    <name type="scientific">Meloidogyne enterolobii</name>
    <name type="common">Root-knot nematode worm</name>
    <name type="synonym">Meloidogyne mayaguensis</name>
    <dbReference type="NCBI Taxonomy" id="390850"/>
    <lineage>
        <taxon>Eukaryota</taxon>
        <taxon>Metazoa</taxon>
        <taxon>Ecdysozoa</taxon>
        <taxon>Nematoda</taxon>
        <taxon>Chromadorea</taxon>
        <taxon>Rhabditida</taxon>
        <taxon>Tylenchina</taxon>
        <taxon>Tylenchomorpha</taxon>
        <taxon>Tylenchoidea</taxon>
        <taxon>Meloidogynidae</taxon>
        <taxon>Meloidogyninae</taxon>
        <taxon>Meloidogyne</taxon>
    </lineage>
</organism>
<name>A0ACB0XNJ2_MELEN</name>
<keyword evidence="2" id="KW-1185">Reference proteome</keyword>
<evidence type="ECO:0000313" key="1">
    <source>
        <dbReference type="EMBL" id="CAK5009975.1"/>
    </source>
</evidence>
<sequence>MRCDSRVRSLRSLASVILSSISKRRKSNSPIIPRACSAKSMKWTHTCPSCTLGGNVLYSCSSASKSPPSRRSINPVHS</sequence>
<comment type="caution">
    <text evidence="1">The sequence shown here is derived from an EMBL/GenBank/DDBJ whole genome shotgun (WGS) entry which is preliminary data.</text>
</comment>
<reference evidence="1" key="1">
    <citation type="submission" date="2023-11" db="EMBL/GenBank/DDBJ databases">
        <authorList>
            <person name="Poullet M."/>
        </authorList>
    </citation>
    <scope>NUCLEOTIDE SEQUENCE</scope>
    <source>
        <strain evidence="1">E1834</strain>
    </source>
</reference>
<evidence type="ECO:0000313" key="2">
    <source>
        <dbReference type="Proteomes" id="UP001497535"/>
    </source>
</evidence>
<gene>
    <name evidence="1" type="ORF">MENTE1834_LOCUS1494</name>
</gene>
<proteinExistence type="predicted"/>
<dbReference type="EMBL" id="CAVMJV010000001">
    <property type="protein sequence ID" value="CAK5009975.1"/>
    <property type="molecule type" value="Genomic_DNA"/>
</dbReference>
<dbReference type="Proteomes" id="UP001497535">
    <property type="component" value="Unassembled WGS sequence"/>
</dbReference>